<dbReference type="PROSITE" id="PS51635">
    <property type="entry name" value="PNPLA"/>
    <property type="match status" value="1"/>
</dbReference>
<evidence type="ECO:0000256" key="7">
    <source>
        <dbReference type="RuleBase" id="RU361262"/>
    </source>
</evidence>
<protein>
    <recommendedName>
        <fullName evidence="7">Patatin</fullName>
        <ecNumber evidence="7">3.1.1.-</ecNumber>
    </recommendedName>
</protein>
<feature type="short sequence motif" description="DGA/G" evidence="6">
    <location>
        <begin position="203"/>
        <end position="205"/>
    </location>
</feature>
<comment type="function">
    <text evidence="7">Lipolytic acyl hydrolase (LAH).</text>
</comment>
<keyword evidence="2 6" id="KW-0378">Hydrolase</keyword>
<comment type="similarity">
    <text evidence="1 7">Belongs to the patatin family.</text>
</comment>
<dbReference type="GO" id="GO:0004620">
    <property type="term" value="F:phospholipase activity"/>
    <property type="evidence" value="ECO:0007669"/>
    <property type="project" value="TreeGrafter"/>
</dbReference>
<evidence type="ECO:0000313" key="10">
    <source>
        <dbReference type="Proteomes" id="UP000326396"/>
    </source>
</evidence>
<dbReference type="GO" id="GO:0016042">
    <property type="term" value="P:lipid catabolic process"/>
    <property type="evidence" value="ECO:0007669"/>
    <property type="project" value="UniProtKB-UniRule"/>
</dbReference>
<keyword evidence="3" id="KW-0611">Plant defense</keyword>
<feature type="short sequence motif" description="GXSXG" evidence="6">
    <location>
        <begin position="62"/>
        <end position="66"/>
    </location>
</feature>
<dbReference type="FunFam" id="3.40.1090.10:FF:000005">
    <property type="entry name" value="Patatin"/>
    <property type="match status" value="1"/>
</dbReference>
<evidence type="ECO:0000256" key="5">
    <source>
        <dbReference type="ARBA" id="ARBA00023098"/>
    </source>
</evidence>
<evidence type="ECO:0000259" key="8">
    <source>
        <dbReference type="PROSITE" id="PS51635"/>
    </source>
</evidence>
<name>A0A5N6NI65_9ASTR</name>
<evidence type="ECO:0000256" key="2">
    <source>
        <dbReference type="ARBA" id="ARBA00022801"/>
    </source>
</evidence>
<gene>
    <name evidence="9" type="ORF">E3N88_20206</name>
</gene>
<dbReference type="EC" id="3.1.1.-" evidence="7"/>
<comment type="domain">
    <text evidence="7">The nitrogen atoms of the two glycine residues in the GGXR motif define the oxyanion hole, and stabilize the oxyanion that forms during the nucleophilic attack by the catalytic serine during substrate cleavage.</text>
</comment>
<evidence type="ECO:0000256" key="1">
    <source>
        <dbReference type="ARBA" id="ARBA00010240"/>
    </source>
</evidence>
<reference evidence="9 10" key="1">
    <citation type="submission" date="2019-05" db="EMBL/GenBank/DDBJ databases">
        <title>Mikania micrantha, genome provides insights into the molecular mechanism of rapid growth.</title>
        <authorList>
            <person name="Liu B."/>
        </authorList>
    </citation>
    <scope>NUCLEOTIDE SEQUENCE [LARGE SCALE GENOMIC DNA]</scope>
    <source>
        <strain evidence="9">NLD-2019</strain>
        <tissue evidence="9">Leaf</tissue>
    </source>
</reference>
<dbReference type="Gene3D" id="3.40.1090.10">
    <property type="entry name" value="Cytosolic phospholipase A2 catalytic domain"/>
    <property type="match status" value="1"/>
</dbReference>
<evidence type="ECO:0000256" key="4">
    <source>
        <dbReference type="ARBA" id="ARBA00022963"/>
    </source>
</evidence>
<evidence type="ECO:0000313" key="9">
    <source>
        <dbReference type="EMBL" id="KAD4888133.1"/>
    </source>
</evidence>
<dbReference type="AlphaFoldDB" id="A0A5N6NI65"/>
<dbReference type="Proteomes" id="UP000326396">
    <property type="component" value="Linkage Group LG19"/>
</dbReference>
<feature type="active site" description="Proton acceptor" evidence="6">
    <location>
        <position position="203"/>
    </location>
</feature>
<organism evidence="9 10">
    <name type="scientific">Mikania micrantha</name>
    <name type="common">bitter vine</name>
    <dbReference type="NCBI Taxonomy" id="192012"/>
    <lineage>
        <taxon>Eukaryota</taxon>
        <taxon>Viridiplantae</taxon>
        <taxon>Streptophyta</taxon>
        <taxon>Embryophyta</taxon>
        <taxon>Tracheophyta</taxon>
        <taxon>Spermatophyta</taxon>
        <taxon>Magnoliopsida</taxon>
        <taxon>eudicotyledons</taxon>
        <taxon>Gunneridae</taxon>
        <taxon>Pentapetalae</taxon>
        <taxon>asterids</taxon>
        <taxon>campanulids</taxon>
        <taxon>Asterales</taxon>
        <taxon>Asteraceae</taxon>
        <taxon>Asteroideae</taxon>
        <taxon>Heliantheae alliance</taxon>
        <taxon>Eupatorieae</taxon>
        <taxon>Mikania</taxon>
    </lineage>
</organism>
<dbReference type="GO" id="GO:0006952">
    <property type="term" value="P:defense response"/>
    <property type="evidence" value="ECO:0007669"/>
    <property type="project" value="UniProtKB-KW"/>
</dbReference>
<feature type="short sequence motif" description="GXGXXG" evidence="6">
    <location>
        <begin position="23"/>
        <end position="28"/>
    </location>
</feature>
<keyword evidence="5 6" id="KW-0443">Lipid metabolism</keyword>
<dbReference type="InterPro" id="IPR002641">
    <property type="entry name" value="PNPLA_dom"/>
</dbReference>
<keyword evidence="4 6" id="KW-0442">Lipid degradation</keyword>
<dbReference type="EMBL" id="SZYD01000011">
    <property type="protein sequence ID" value="KAD4888133.1"/>
    <property type="molecule type" value="Genomic_DNA"/>
</dbReference>
<dbReference type="OrthoDB" id="1658288at2759"/>
<sequence length="392" mass="43499">MAIDEEHPPPSYGEHITILSIDGGGIRGIIPAVILDYLESELKRISENDKASLAEYFDVIAGTSTGGLVTAMLTAPNENDEPLFAAKDIVGFYKEKCPEIFPQLEFIKAVKACFGPQYNGKKLRQIIKENLSTKKLNQTLTNVVIPTFDIKMMEPVLFSSFQTAREASKDALLSDICIGTSAAPTYLPAHVFENGDQMFNLVDGGVVANNPCLAAIGEVARQIKNKNPRLRGIKAHDYRRYLVISLGTGSERNKPRYDAKMAAKWGVFGWLINSDFTSPLINTFTEASADMVDLHVNSVFEALNSLDNYLRIQLTGDMASMDLATRVNLDDLEQVGKDLLDKQVARVNTDTGKVEEVKNAGSNREALTKFAEELVKERNLRVKNQRRKFMTE</sequence>
<dbReference type="PANTHER" id="PTHR32176">
    <property type="entry name" value="XYLOSE ISOMERASE"/>
    <property type="match status" value="1"/>
</dbReference>
<feature type="active site" description="Nucleophile" evidence="6">
    <location>
        <position position="64"/>
    </location>
</feature>
<keyword evidence="10" id="KW-1185">Reference proteome</keyword>
<dbReference type="GO" id="GO:0047372">
    <property type="term" value="F:monoacylglycerol lipase activity"/>
    <property type="evidence" value="ECO:0007669"/>
    <property type="project" value="TreeGrafter"/>
</dbReference>
<proteinExistence type="inferred from homology"/>
<dbReference type="PANTHER" id="PTHR32176:SF92">
    <property type="entry name" value="XYLOSE ISOMERASE"/>
    <property type="match status" value="1"/>
</dbReference>
<evidence type="ECO:0000256" key="6">
    <source>
        <dbReference type="PROSITE-ProRule" id="PRU01161"/>
    </source>
</evidence>
<feature type="domain" description="PNPLA" evidence="8">
    <location>
        <begin position="19"/>
        <end position="216"/>
    </location>
</feature>
<dbReference type="InterPro" id="IPR016035">
    <property type="entry name" value="Acyl_Trfase/lysoPLipase"/>
</dbReference>
<evidence type="ECO:0000256" key="3">
    <source>
        <dbReference type="ARBA" id="ARBA00022821"/>
    </source>
</evidence>
<dbReference type="SUPFAM" id="SSF52151">
    <property type="entry name" value="FabD/lysophospholipase-like"/>
    <property type="match status" value="1"/>
</dbReference>
<accession>A0A5N6NI65</accession>
<comment type="caution">
    <text evidence="9">The sequence shown here is derived from an EMBL/GenBank/DDBJ whole genome shotgun (WGS) entry which is preliminary data.</text>
</comment>
<dbReference type="Pfam" id="PF01734">
    <property type="entry name" value="Patatin"/>
    <property type="match status" value="1"/>
</dbReference>